<sequence>MPSQIHHVSQIPQISQVPQSSNPLVRGSFPFYRSMGNTEQPQTQPQAQVQAQPQAQTQTQTQNPPVSMMSPSGGGAYYAPHQSIGASPLQHPHSHPYPPHFGQALFTPQLVQQVYPIQSQQPPPPPTQQQIGLPHLLQQQQQQHQQQQHGQVNGENTHQSQTFVQPQPQPGVHHSPQSRQ</sequence>
<dbReference type="AlphaFoldDB" id="A5DYM1"/>
<feature type="compositionally biased region" description="Low complexity" evidence="1">
    <location>
        <begin position="8"/>
        <end position="21"/>
    </location>
</feature>
<feature type="compositionally biased region" description="Polar residues" evidence="1">
    <location>
        <begin position="153"/>
        <end position="166"/>
    </location>
</feature>
<reference evidence="2 3" key="1">
    <citation type="journal article" date="2009" name="Nature">
        <title>Evolution of pathogenicity and sexual reproduction in eight Candida genomes.</title>
        <authorList>
            <person name="Butler G."/>
            <person name="Rasmussen M.D."/>
            <person name="Lin M.F."/>
            <person name="Santos M.A."/>
            <person name="Sakthikumar S."/>
            <person name="Munro C.A."/>
            <person name="Rheinbay E."/>
            <person name="Grabherr M."/>
            <person name="Forche A."/>
            <person name="Reedy J.L."/>
            <person name="Agrafioti I."/>
            <person name="Arnaud M.B."/>
            <person name="Bates S."/>
            <person name="Brown A.J."/>
            <person name="Brunke S."/>
            <person name="Costanzo M.C."/>
            <person name="Fitzpatrick D.A."/>
            <person name="de Groot P.W."/>
            <person name="Harris D."/>
            <person name="Hoyer L.L."/>
            <person name="Hube B."/>
            <person name="Klis F.M."/>
            <person name="Kodira C."/>
            <person name="Lennard N."/>
            <person name="Logue M.E."/>
            <person name="Martin R."/>
            <person name="Neiman A.M."/>
            <person name="Nikolaou E."/>
            <person name="Quail M.A."/>
            <person name="Quinn J."/>
            <person name="Santos M.C."/>
            <person name="Schmitzberger F.F."/>
            <person name="Sherlock G."/>
            <person name="Shah P."/>
            <person name="Silverstein K.A."/>
            <person name="Skrzypek M.S."/>
            <person name="Soll D."/>
            <person name="Staggs R."/>
            <person name="Stansfield I."/>
            <person name="Stumpf M.P."/>
            <person name="Sudbery P.E."/>
            <person name="Srikantha T."/>
            <person name="Zeng Q."/>
            <person name="Berman J."/>
            <person name="Berriman M."/>
            <person name="Heitman J."/>
            <person name="Gow N.A."/>
            <person name="Lorenz M.C."/>
            <person name="Birren B.W."/>
            <person name="Kellis M."/>
            <person name="Cuomo C.A."/>
        </authorList>
    </citation>
    <scope>NUCLEOTIDE SEQUENCE [LARGE SCALE GENOMIC DNA]</scope>
    <source>
        <strain evidence="3">ATCC 11503 / BCRC 21390 / CBS 2605 / JCM 1781 / NBRC 1676 / NRRL YB-4239</strain>
    </source>
</reference>
<name>A5DYM1_LODEL</name>
<protein>
    <submittedName>
        <fullName evidence="2">Uncharacterized protein</fullName>
    </submittedName>
</protein>
<gene>
    <name evidence="2" type="ORF">LELG_02458</name>
</gene>
<dbReference type="InParanoid" id="A5DYM1"/>
<dbReference type="EMBL" id="CH981526">
    <property type="protein sequence ID" value="EDK44279.1"/>
    <property type="molecule type" value="Genomic_DNA"/>
</dbReference>
<feature type="compositionally biased region" description="Low complexity" evidence="1">
    <location>
        <begin position="40"/>
        <end position="62"/>
    </location>
</feature>
<accession>A5DYM1</accession>
<organism evidence="2 3">
    <name type="scientific">Lodderomyces elongisporus (strain ATCC 11503 / CBS 2605 / JCM 1781 / NBRC 1676 / NRRL YB-4239)</name>
    <name type="common">Yeast</name>
    <name type="synonym">Saccharomyces elongisporus</name>
    <dbReference type="NCBI Taxonomy" id="379508"/>
    <lineage>
        <taxon>Eukaryota</taxon>
        <taxon>Fungi</taxon>
        <taxon>Dikarya</taxon>
        <taxon>Ascomycota</taxon>
        <taxon>Saccharomycotina</taxon>
        <taxon>Pichiomycetes</taxon>
        <taxon>Debaryomycetaceae</taxon>
        <taxon>Candida/Lodderomyces clade</taxon>
        <taxon>Lodderomyces</taxon>
    </lineage>
</organism>
<feature type="region of interest" description="Disordered" evidence="1">
    <location>
        <begin position="117"/>
        <end position="180"/>
    </location>
</feature>
<feature type="compositionally biased region" description="Low complexity" evidence="1">
    <location>
        <begin position="128"/>
        <end position="151"/>
    </location>
</feature>
<keyword evidence="3" id="KW-1185">Reference proteome</keyword>
<dbReference type="Proteomes" id="UP000001996">
    <property type="component" value="Unassembled WGS sequence"/>
</dbReference>
<feature type="region of interest" description="Disordered" evidence="1">
    <location>
        <begin position="1"/>
        <end position="103"/>
    </location>
</feature>
<evidence type="ECO:0000256" key="1">
    <source>
        <dbReference type="SAM" id="MobiDB-lite"/>
    </source>
</evidence>
<evidence type="ECO:0000313" key="2">
    <source>
        <dbReference type="EMBL" id="EDK44279.1"/>
    </source>
</evidence>
<dbReference type="VEuPathDB" id="FungiDB:LELG_02458"/>
<proteinExistence type="predicted"/>
<evidence type="ECO:0000313" key="3">
    <source>
        <dbReference type="Proteomes" id="UP000001996"/>
    </source>
</evidence>
<dbReference type="HOGENOM" id="CLU_1496497_0_0_1"/>